<evidence type="ECO:0000256" key="3">
    <source>
        <dbReference type="PROSITE-ProRule" id="PRU00708"/>
    </source>
</evidence>
<dbReference type="NCBIfam" id="TIGR00756">
    <property type="entry name" value="PPR"/>
    <property type="match status" value="2"/>
</dbReference>
<dbReference type="STRING" id="39946.B8BHN7"/>
<evidence type="ECO:0000313" key="7">
    <source>
        <dbReference type="Proteomes" id="UP000007015"/>
    </source>
</evidence>
<gene>
    <name evidence="6" type="ORF">OsI_34169</name>
</gene>
<dbReference type="Gene3D" id="1.25.40.10">
    <property type="entry name" value="Tetratricopeptide repeat domain"/>
    <property type="match status" value="1"/>
</dbReference>
<feature type="region of interest" description="Disordered" evidence="4">
    <location>
        <begin position="1"/>
        <end position="36"/>
    </location>
</feature>
<keyword evidence="2" id="KW-0809">Transit peptide</keyword>
<feature type="repeat" description="PPR" evidence="3">
    <location>
        <begin position="91"/>
        <end position="125"/>
    </location>
</feature>
<evidence type="ECO:0000256" key="1">
    <source>
        <dbReference type="ARBA" id="ARBA00022737"/>
    </source>
</evidence>
<dbReference type="GO" id="GO:0043328">
    <property type="term" value="P:protein transport to vacuole involved in ubiquitin-dependent protein catabolic process via the multivesicular body sorting pathway"/>
    <property type="evidence" value="ECO:0007669"/>
    <property type="project" value="TreeGrafter"/>
</dbReference>
<sequence length="397" mass="43279">MARRVPTRPRGGGGGGVPRSDGSIQGRGGRAGGSGAEDARHVFEELLRRGRGASIYGLNRALADVARHSPAAAVSRYNRMARAGAGKVTPTVHTYGILIGCCCRAGRLDLGFAALGNVVKKGFRVEAITFTPLLKGLCADKRTSDAMDIVLRRMTELGCIPNVFSCTILLKVARERCYKQIAAAVAKYRDIKKNINEGLNFYVTLQEAIGKIKQQCSDFIMTRNIQCREMIEDVQKKLAGFSFSSSSSQASMQRNTSVPPDQNSPSPPPPSSHAPHAQGPYGVPPGGDSRPVYSQPEQRPAYSQPYPPYGAPPQQPPYGAPSQQPPYGAPHPGHYQRPPHQQPPNHDYGQQAYPGGWRGQYYNPHQPQPQPQPPYPQPPYNAQGSYPPHQSSYYRPQ</sequence>
<reference evidence="6 7" key="1">
    <citation type="journal article" date="2005" name="PLoS Biol.">
        <title>The genomes of Oryza sativa: a history of duplications.</title>
        <authorList>
            <person name="Yu J."/>
            <person name="Wang J."/>
            <person name="Lin W."/>
            <person name="Li S."/>
            <person name="Li H."/>
            <person name="Zhou J."/>
            <person name="Ni P."/>
            <person name="Dong W."/>
            <person name="Hu S."/>
            <person name="Zeng C."/>
            <person name="Zhang J."/>
            <person name="Zhang Y."/>
            <person name="Li R."/>
            <person name="Xu Z."/>
            <person name="Li S."/>
            <person name="Li X."/>
            <person name="Zheng H."/>
            <person name="Cong L."/>
            <person name="Lin L."/>
            <person name="Yin J."/>
            <person name="Geng J."/>
            <person name="Li G."/>
            <person name="Shi J."/>
            <person name="Liu J."/>
            <person name="Lv H."/>
            <person name="Li J."/>
            <person name="Wang J."/>
            <person name="Deng Y."/>
            <person name="Ran L."/>
            <person name="Shi X."/>
            <person name="Wang X."/>
            <person name="Wu Q."/>
            <person name="Li C."/>
            <person name="Ren X."/>
            <person name="Wang J."/>
            <person name="Wang X."/>
            <person name="Li D."/>
            <person name="Liu D."/>
            <person name="Zhang X."/>
            <person name="Ji Z."/>
            <person name="Zhao W."/>
            <person name="Sun Y."/>
            <person name="Zhang Z."/>
            <person name="Bao J."/>
            <person name="Han Y."/>
            <person name="Dong L."/>
            <person name="Ji J."/>
            <person name="Chen P."/>
            <person name="Wu S."/>
            <person name="Liu J."/>
            <person name="Xiao Y."/>
            <person name="Bu D."/>
            <person name="Tan J."/>
            <person name="Yang L."/>
            <person name="Ye C."/>
            <person name="Zhang J."/>
            <person name="Xu J."/>
            <person name="Zhou Y."/>
            <person name="Yu Y."/>
            <person name="Zhang B."/>
            <person name="Zhuang S."/>
            <person name="Wei H."/>
            <person name="Liu B."/>
            <person name="Lei M."/>
            <person name="Yu H."/>
            <person name="Li Y."/>
            <person name="Xu H."/>
            <person name="Wei S."/>
            <person name="He X."/>
            <person name="Fang L."/>
            <person name="Zhang Z."/>
            <person name="Zhang Y."/>
            <person name="Huang X."/>
            <person name="Su Z."/>
            <person name="Tong W."/>
            <person name="Li J."/>
            <person name="Tong Z."/>
            <person name="Li S."/>
            <person name="Ye J."/>
            <person name="Wang L."/>
            <person name="Fang L."/>
            <person name="Lei T."/>
            <person name="Chen C."/>
            <person name="Chen H."/>
            <person name="Xu Z."/>
            <person name="Li H."/>
            <person name="Huang H."/>
            <person name="Zhang F."/>
            <person name="Xu H."/>
            <person name="Li N."/>
            <person name="Zhao C."/>
            <person name="Li S."/>
            <person name="Dong L."/>
            <person name="Huang Y."/>
            <person name="Li L."/>
            <person name="Xi Y."/>
            <person name="Qi Q."/>
            <person name="Li W."/>
            <person name="Zhang B."/>
            <person name="Hu W."/>
            <person name="Zhang Y."/>
            <person name="Tian X."/>
            <person name="Jiao Y."/>
            <person name="Liang X."/>
            <person name="Jin J."/>
            <person name="Gao L."/>
            <person name="Zheng W."/>
            <person name="Hao B."/>
            <person name="Liu S."/>
            <person name="Wang W."/>
            <person name="Yuan L."/>
            <person name="Cao M."/>
            <person name="McDermott J."/>
            <person name="Samudrala R."/>
            <person name="Wang J."/>
            <person name="Wong G.K."/>
            <person name="Yang H."/>
        </authorList>
    </citation>
    <scope>NUCLEOTIDE SEQUENCE [LARGE SCALE GENOMIC DNA]</scope>
    <source>
        <strain evidence="7">cv. 93-11</strain>
    </source>
</reference>
<feature type="repeat" description="PPR" evidence="3">
    <location>
        <begin position="126"/>
        <end position="161"/>
    </location>
</feature>
<dbReference type="AlphaFoldDB" id="B8BHN7"/>
<proteinExistence type="predicted"/>
<keyword evidence="1" id="KW-0677">Repeat</keyword>
<accession>B8BHN7</accession>
<feature type="region of interest" description="Disordered" evidence="4">
    <location>
        <begin position="245"/>
        <end position="397"/>
    </location>
</feature>
<dbReference type="Pfam" id="PF13041">
    <property type="entry name" value="PPR_2"/>
    <property type="match status" value="1"/>
</dbReference>
<dbReference type="EMBL" id="CM000135">
    <property type="protein sequence ID" value="EEC67239.1"/>
    <property type="molecule type" value="Genomic_DNA"/>
</dbReference>
<dbReference type="Gramene" id="BGIOSGA031624-TA">
    <property type="protein sequence ID" value="BGIOSGA031624-PA"/>
    <property type="gene ID" value="BGIOSGA031624"/>
</dbReference>
<protein>
    <recommendedName>
        <fullName evidence="5">ALIX V-shaped domain-containing protein</fullName>
    </recommendedName>
</protein>
<name>B8BHN7_ORYSI</name>
<dbReference type="GO" id="GO:0005768">
    <property type="term" value="C:endosome"/>
    <property type="evidence" value="ECO:0007669"/>
    <property type="project" value="TreeGrafter"/>
</dbReference>
<evidence type="ECO:0000256" key="2">
    <source>
        <dbReference type="ARBA" id="ARBA00022946"/>
    </source>
</evidence>
<evidence type="ECO:0000259" key="5">
    <source>
        <dbReference type="Pfam" id="PF13949"/>
    </source>
</evidence>
<keyword evidence="7" id="KW-1185">Reference proteome</keyword>
<dbReference type="PROSITE" id="PS51375">
    <property type="entry name" value="PPR"/>
    <property type="match status" value="2"/>
</dbReference>
<dbReference type="InterPro" id="IPR011990">
    <property type="entry name" value="TPR-like_helical_dom_sf"/>
</dbReference>
<feature type="domain" description="ALIX V-shaped" evidence="5">
    <location>
        <begin position="173"/>
        <end position="225"/>
    </location>
</feature>
<dbReference type="InterPro" id="IPR025304">
    <property type="entry name" value="ALIX_V_dom"/>
</dbReference>
<feature type="compositionally biased region" description="Pro residues" evidence="4">
    <location>
        <begin position="305"/>
        <end position="329"/>
    </location>
</feature>
<feature type="compositionally biased region" description="Pro residues" evidence="4">
    <location>
        <begin position="366"/>
        <end position="379"/>
    </location>
</feature>
<evidence type="ECO:0000256" key="4">
    <source>
        <dbReference type="SAM" id="MobiDB-lite"/>
    </source>
</evidence>
<feature type="compositionally biased region" description="Gly residues" evidence="4">
    <location>
        <begin position="25"/>
        <end position="35"/>
    </location>
</feature>
<dbReference type="PANTHER" id="PTHR23030:SF30">
    <property type="entry name" value="TYROSINE-PROTEIN PHOSPHATASE NON-RECEPTOR TYPE 23"/>
    <property type="match status" value="1"/>
</dbReference>
<organism evidence="6 7">
    <name type="scientific">Oryza sativa subsp. indica</name>
    <name type="common">Rice</name>
    <dbReference type="NCBI Taxonomy" id="39946"/>
    <lineage>
        <taxon>Eukaryota</taxon>
        <taxon>Viridiplantae</taxon>
        <taxon>Streptophyta</taxon>
        <taxon>Embryophyta</taxon>
        <taxon>Tracheophyta</taxon>
        <taxon>Spermatophyta</taxon>
        <taxon>Magnoliopsida</taxon>
        <taxon>Liliopsida</taxon>
        <taxon>Poales</taxon>
        <taxon>Poaceae</taxon>
        <taxon>BOP clade</taxon>
        <taxon>Oryzoideae</taxon>
        <taxon>Oryzeae</taxon>
        <taxon>Oryzinae</taxon>
        <taxon>Oryza</taxon>
        <taxon>Oryza sativa</taxon>
    </lineage>
</organism>
<dbReference type="Proteomes" id="UP000007015">
    <property type="component" value="Chromosome 10"/>
</dbReference>
<dbReference type="Pfam" id="PF13949">
    <property type="entry name" value="ALIX_LYPXL_bnd"/>
    <property type="match status" value="1"/>
</dbReference>
<dbReference type="HOGENOM" id="CLU_695197_0_0_1"/>
<evidence type="ECO:0000313" key="6">
    <source>
        <dbReference type="EMBL" id="EEC67239.1"/>
    </source>
</evidence>
<dbReference type="PANTHER" id="PTHR23030">
    <property type="entry name" value="PCD6 INTERACTING PROTEIN-RELATED"/>
    <property type="match status" value="1"/>
</dbReference>
<feature type="compositionally biased region" description="Polar residues" evidence="4">
    <location>
        <begin position="382"/>
        <end position="397"/>
    </location>
</feature>
<dbReference type="InterPro" id="IPR002885">
    <property type="entry name" value="PPR_rpt"/>
</dbReference>